<protein>
    <submittedName>
        <fullName evidence="1">Uncharacterized protein</fullName>
    </submittedName>
</protein>
<evidence type="ECO:0000313" key="2">
    <source>
        <dbReference type="Proteomes" id="UP000828048"/>
    </source>
</evidence>
<gene>
    <name evidence="1" type="ORF">Vadar_033841</name>
</gene>
<sequence>MAEWSQLPKDLLDLIAKHLNTSTDLLRFRSVCSTWRSSVAPNPHSPPSRFPILPNDGISDTSWGFYLSKRTIFRLGLPQPNIHTPLEPSSSSDGWLIKIEPDHVTRLLNPLSRSHIKTLPESFPKRIDLLKYRVSELGHEYILQYINYRPFANSISDAGNLYMEKVALCSRACWGFGIDSYVLLTIHVSGKLAIFKFGERKWTIVEDFSSPYDDVILFEQNFYAVDNTGRTVVVNVDESSLIVNLVAHSVYGGDKKALVESNGELLLVDTFLSVGPEDDLGFEEGFEFYEEFDCYMSERTVRFKVFRLDRSEQKWVQVDSLGERMLFLGDNCTFSASACDFSGCKGNCILFTDHYFCSNMEEDGAMKGRGVGVFDLESGIIGSLANYPDYSKMFWPPPTWVSSTMLEVGLNQLGI</sequence>
<dbReference type="EMBL" id="CM037152">
    <property type="protein sequence ID" value="KAH7836233.1"/>
    <property type="molecule type" value="Genomic_DNA"/>
</dbReference>
<dbReference type="Proteomes" id="UP000828048">
    <property type="component" value="Chromosome 2"/>
</dbReference>
<name>A0ACB7X6E8_9ERIC</name>
<comment type="caution">
    <text evidence="1">The sequence shown here is derived from an EMBL/GenBank/DDBJ whole genome shotgun (WGS) entry which is preliminary data.</text>
</comment>
<accession>A0ACB7X6E8</accession>
<keyword evidence="2" id="KW-1185">Reference proteome</keyword>
<organism evidence="1 2">
    <name type="scientific">Vaccinium darrowii</name>
    <dbReference type="NCBI Taxonomy" id="229202"/>
    <lineage>
        <taxon>Eukaryota</taxon>
        <taxon>Viridiplantae</taxon>
        <taxon>Streptophyta</taxon>
        <taxon>Embryophyta</taxon>
        <taxon>Tracheophyta</taxon>
        <taxon>Spermatophyta</taxon>
        <taxon>Magnoliopsida</taxon>
        <taxon>eudicotyledons</taxon>
        <taxon>Gunneridae</taxon>
        <taxon>Pentapetalae</taxon>
        <taxon>asterids</taxon>
        <taxon>Ericales</taxon>
        <taxon>Ericaceae</taxon>
        <taxon>Vaccinioideae</taxon>
        <taxon>Vaccinieae</taxon>
        <taxon>Vaccinium</taxon>
    </lineage>
</organism>
<evidence type="ECO:0000313" key="1">
    <source>
        <dbReference type="EMBL" id="KAH7836233.1"/>
    </source>
</evidence>
<reference evidence="1 2" key="1">
    <citation type="journal article" date="2021" name="Hortic Res">
        <title>High-quality reference genome and annotation aids understanding of berry development for evergreen blueberry (Vaccinium darrowii).</title>
        <authorList>
            <person name="Yu J."/>
            <person name="Hulse-Kemp A.M."/>
            <person name="Babiker E."/>
            <person name="Staton M."/>
        </authorList>
    </citation>
    <scope>NUCLEOTIDE SEQUENCE [LARGE SCALE GENOMIC DNA]</scope>
    <source>
        <strain evidence="2">cv. NJ 8807/NJ 8810</strain>
        <tissue evidence="1">Young leaf</tissue>
    </source>
</reference>
<proteinExistence type="predicted"/>